<feature type="transmembrane region" description="Helical" evidence="1">
    <location>
        <begin position="14"/>
        <end position="31"/>
    </location>
</feature>
<evidence type="ECO:0000313" key="2">
    <source>
        <dbReference type="EMBL" id="MCB5492521.1"/>
    </source>
</evidence>
<dbReference type="Proteomes" id="UP001297422">
    <property type="component" value="Unassembled WGS sequence"/>
</dbReference>
<keyword evidence="1" id="KW-1133">Transmembrane helix</keyword>
<protein>
    <submittedName>
        <fullName evidence="2">Uncharacterized protein</fullName>
    </submittedName>
</protein>
<proteinExistence type="predicted"/>
<keyword evidence="1" id="KW-0812">Transmembrane</keyword>
<accession>A0AAJ1AUG4</accession>
<sequence length="164" mass="18710">MKLNGQGCYRIKKWVFWVMVLLFITLITMAGQKEKIREKWLHSQKRVEISFEGEKSELKDISTCYLCGLNNESLMGVFQGSDDIGIISLLDWYIVELRLDSYKDSKGSQITYTNTGGTFYSTGGSPSRGMANAEIMLPDTYKLDMNFLAEHLCQKCLDKCYPAN</sequence>
<dbReference type="RefSeq" id="WP_226973295.1">
    <property type="nucleotide sequence ID" value="NZ_JAAIMT010000026.1"/>
</dbReference>
<comment type="caution">
    <text evidence="2">The sequence shown here is derived from an EMBL/GenBank/DDBJ whole genome shotgun (WGS) entry which is preliminary data.</text>
</comment>
<evidence type="ECO:0000313" key="3">
    <source>
        <dbReference type="Proteomes" id="UP001297422"/>
    </source>
</evidence>
<reference evidence="2" key="1">
    <citation type="submission" date="2021-10" db="EMBL/GenBank/DDBJ databases">
        <title>Collection of gut derived symbiotic bacterial strains cultured from healthy donors.</title>
        <authorList>
            <person name="Lin H."/>
            <person name="Littmann E."/>
            <person name="Claire K."/>
            <person name="Pamer E."/>
        </authorList>
    </citation>
    <scope>NUCLEOTIDE SEQUENCE</scope>
    <source>
        <strain evidence="2">MSK.23.4</strain>
    </source>
</reference>
<name>A0AAJ1AUG4_MEDGN</name>
<organism evidence="2 3">
    <name type="scientific">Mediterraneibacter gnavus</name>
    <name type="common">Ruminococcus gnavus</name>
    <dbReference type="NCBI Taxonomy" id="33038"/>
    <lineage>
        <taxon>Bacteria</taxon>
        <taxon>Bacillati</taxon>
        <taxon>Bacillota</taxon>
        <taxon>Clostridia</taxon>
        <taxon>Lachnospirales</taxon>
        <taxon>Lachnospiraceae</taxon>
        <taxon>Mediterraneibacter</taxon>
    </lineage>
</organism>
<gene>
    <name evidence="2" type="ORF">LIQ10_02035</name>
</gene>
<evidence type="ECO:0000256" key="1">
    <source>
        <dbReference type="SAM" id="Phobius"/>
    </source>
</evidence>
<dbReference type="EMBL" id="JAJBNC010000002">
    <property type="protein sequence ID" value="MCB5492521.1"/>
    <property type="molecule type" value="Genomic_DNA"/>
</dbReference>
<dbReference type="AlphaFoldDB" id="A0AAJ1AUG4"/>
<keyword evidence="1" id="KW-0472">Membrane</keyword>